<dbReference type="EMBL" id="BBNR01000004">
    <property type="protein sequence ID" value="GAL66453.1"/>
    <property type="molecule type" value="Genomic_DNA"/>
</dbReference>
<evidence type="ECO:0000313" key="4">
    <source>
        <dbReference type="Proteomes" id="UP000029646"/>
    </source>
</evidence>
<comment type="caution">
    <text evidence="2">The sequence shown here is derived from an EMBL/GenBank/DDBJ whole genome shotgun (WGS) entry which is preliminary data.</text>
</comment>
<gene>
    <name evidence="1" type="ORF">JCM19301_2548</name>
    <name evidence="2" type="ORF">JCM19302_3902</name>
    <name evidence="3" type="ORF">JCM19538_2216</name>
</gene>
<evidence type="ECO:0008006" key="6">
    <source>
        <dbReference type="Google" id="ProtNLM"/>
    </source>
</evidence>
<dbReference type="PROSITE" id="PS51257">
    <property type="entry name" value="PROKAR_LIPOPROTEIN"/>
    <property type="match status" value="1"/>
</dbReference>
<dbReference type="Proteomes" id="UP000030184">
    <property type="component" value="Unassembled WGS sequence"/>
</dbReference>
<dbReference type="Pfam" id="PF14092">
    <property type="entry name" value="DUF4270"/>
    <property type="match status" value="1"/>
</dbReference>
<sequence>MKKIFKALKYTVAVLFIVLAFVACDREYSSIESDVLGENNFNFNASQLEVPIITYNRNLSGQQINGLTSNLLGFFNDPIYGTTTASIVTQVTPTSFAINSAEMFGINPTVESVTLTIPYFSTQTGVETDGTPIYRLDSLFVENNNPENIKPIALKVYENKYFLRNFNPNNPEDNSQNYFSKADASINSTDNFAEIESGTINFDDHIGFTFFDGDIEPSSAARAITDTVGETSSTTYLPPAEVIELAETPQSKAYWKSLILDQAGLPTLSNTNNFHNHFRGLYIKAEAKNGEGSMVLLNLADTGATLTINYSSEDGDDTDTDRDTGSYVLNFNGNRLNTFINNYNPAILPTTPNTTNGDEKLYLKGTAGSMAVIDLFNGLVDCDGDGQEDDDALECFKKTFRKTDKNGNVLAPVNELYQLKRLINEAHLVIYEDETFITPDDPKDANGEDYHAYDRLYLYDLGDNSPIIDYNFDVSIDASNPLVSRSFTLGRRITDENGISKYKLKVTDLLNSILIQDIDNTKLGLVLSNNVNLNLSTQLLNDIGDVTGVPASTVITPRGTVLHGSNSADDDKKMRLEIFFTESE</sequence>
<organism evidence="2 4">
    <name type="scientific">Jejuia pallidilutea</name>
    <dbReference type="NCBI Taxonomy" id="504487"/>
    <lineage>
        <taxon>Bacteria</taxon>
        <taxon>Pseudomonadati</taxon>
        <taxon>Bacteroidota</taxon>
        <taxon>Flavobacteriia</taxon>
        <taxon>Flavobacteriales</taxon>
        <taxon>Flavobacteriaceae</taxon>
        <taxon>Jejuia</taxon>
    </lineage>
</organism>
<dbReference type="RefSeq" id="WP_042242280.1">
    <property type="nucleotide sequence ID" value="NZ_BBNR01000004.1"/>
</dbReference>
<dbReference type="Proteomes" id="UP000029641">
    <property type="component" value="Unassembled WGS sequence"/>
</dbReference>
<dbReference type="EMBL" id="BBNY01000001">
    <property type="protein sequence ID" value="GAL87854.1"/>
    <property type="molecule type" value="Genomic_DNA"/>
</dbReference>
<keyword evidence="5" id="KW-1185">Reference proteome</keyword>
<dbReference type="AlphaFoldDB" id="A0A090W0G3"/>
<evidence type="ECO:0000313" key="1">
    <source>
        <dbReference type="EMBL" id="GAL66453.1"/>
    </source>
</evidence>
<evidence type="ECO:0000313" key="3">
    <source>
        <dbReference type="EMBL" id="GAL87854.1"/>
    </source>
</evidence>
<dbReference type="EMBL" id="BBNS01000002">
    <property type="protein sequence ID" value="GAL69713.1"/>
    <property type="molecule type" value="Genomic_DNA"/>
</dbReference>
<dbReference type="Proteomes" id="UP000029646">
    <property type="component" value="Unassembled WGS sequence"/>
</dbReference>
<dbReference type="InterPro" id="IPR025366">
    <property type="entry name" value="DUF4270"/>
</dbReference>
<evidence type="ECO:0000313" key="2">
    <source>
        <dbReference type="EMBL" id="GAL69713.1"/>
    </source>
</evidence>
<proteinExistence type="predicted"/>
<dbReference type="OrthoDB" id="1466062at2"/>
<reference evidence="5" key="1">
    <citation type="journal article" date="2014" name="Genome Announc.">
        <title>Draft Genome Sequence of Marine Flavobacterium Jejuia pallidilutea Strain 11shimoA1 and Pigmentation Mutants.</title>
        <authorList>
            <person name="Takatani N."/>
            <person name="Nakanishi M."/>
            <person name="Meirelles P."/>
            <person name="Mino S."/>
            <person name="Suda W."/>
            <person name="Oshima K."/>
            <person name="Hattori M."/>
            <person name="Ohkuma M."/>
            <person name="Hosokawa M."/>
            <person name="Miyashita K."/>
            <person name="Thompson F.L."/>
            <person name="Niwa A."/>
            <person name="Sawabe T."/>
            <person name="Sawabe T."/>
        </authorList>
    </citation>
    <scope>NUCLEOTIDE SEQUENCE [LARGE SCALE GENOMIC DNA]</scope>
    <source>
        <strain evidence="5">JCM 19538</strain>
    </source>
</reference>
<protein>
    <recommendedName>
        <fullName evidence="6">DUF4270 domain-containing protein</fullName>
    </recommendedName>
</protein>
<dbReference type="eggNOG" id="ENOG502Z8IK">
    <property type="taxonomic scope" value="Bacteria"/>
</dbReference>
<evidence type="ECO:0000313" key="5">
    <source>
        <dbReference type="Proteomes" id="UP000030184"/>
    </source>
</evidence>
<name>A0A090W0G3_9FLAO</name>
<dbReference type="STRING" id="504487.JCM19538_2216"/>
<accession>A0A090W0G3</accession>